<dbReference type="Proteomes" id="UP000026962">
    <property type="component" value="Chromosome 1"/>
</dbReference>
<accession>A0A0E0JS40</accession>
<reference evidence="2" key="1">
    <citation type="submission" date="2015-04" db="UniProtKB">
        <authorList>
            <consortium name="EnsemblPlants"/>
        </authorList>
    </citation>
    <scope>IDENTIFICATION</scope>
</reference>
<feature type="compositionally biased region" description="Polar residues" evidence="1">
    <location>
        <begin position="1"/>
        <end position="11"/>
    </location>
</feature>
<feature type="region of interest" description="Disordered" evidence="1">
    <location>
        <begin position="1"/>
        <end position="112"/>
    </location>
</feature>
<dbReference type="HOGENOM" id="CLU_1328234_0_0_1"/>
<evidence type="ECO:0000313" key="2">
    <source>
        <dbReference type="EnsemblPlants" id="OPUNC01G38900.1"/>
    </source>
</evidence>
<evidence type="ECO:0000313" key="3">
    <source>
        <dbReference type="Proteomes" id="UP000026962"/>
    </source>
</evidence>
<keyword evidence="3" id="KW-1185">Reference proteome</keyword>
<name>A0A0E0JS40_ORYPU</name>
<feature type="compositionally biased region" description="Pro residues" evidence="1">
    <location>
        <begin position="49"/>
        <end position="63"/>
    </location>
</feature>
<evidence type="ECO:0000256" key="1">
    <source>
        <dbReference type="SAM" id="MobiDB-lite"/>
    </source>
</evidence>
<feature type="compositionally biased region" description="Acidic residues" evidence="1">
    <location>
        <begin position="162"/>
        <end position="174"/>
    </location>
</feature>
<dbReference type="Gramene" id="OPUNC01G38900.1">
    <property type="protein sequence ID" value="OPUNC01G38900.1"/>
    <property type="gene ID" value="OPUNC01G38900"/>
</dbReference>
<feature type="compositionally biased region" description="Low complexity" evidence="1">
    <location>
        <begin position="64"/>
        <end position="76"/>
    </location>
</feature>
<protein>
    <submittedName>
        <fullName evidence="2">Uncharacterized protein</fullName>
    </submittedName>
</protein>
<proteinExistence type="predicted"/>
<sequence>MKKGRGQQQPGTEPAGCSGGGLRTVAGQRGGSHRTTSSASASIVGRLSSPPPPQPAELAPPLPATARARSVSASTVGHSSYRKLRVDPATSRSNDATVVGGGNGEKDVGDGDGVGEIGVGMVRWRLGVGMVRWRLGTGTMSLLRTPVDPTSIGGGDGAVEIGDGDDELAEDTGGSDERQRIGERDQERCATTASSNLAALPQHCHRR</sequence>
<organism evidence="2">
    <name type="scientific">Oryza punctata</name>
    <name type="common">Red rice</name>
    <dbReference type="NCBI Taxonomy" id="4537"/>
    <lineage>
        <taxon>Eukaryota</taxon>
        <taxon>Viridiplantae</taxon>
        <taxon>Streptophyta</taxon>
        <taxon>Embryophyta</taxon>
        <taxon>Tracheophyta</taxon>
        <taxon>Spermatophyta</taxon>
        <taxon>Magnoliopsida</taxon>
        <taxon>Liliopsida</taxon>
        <taxon>Poales</taxon>
        <taxon>Poaceae</taxon>
        <taxon>BOP clade</taxon>
        <taxon>Oryzoideae</taxon>
        <taxon>Oryzeae</taxon>
        <taxon>Oryzinae</taxon>
        <taxon>Oryza</taxon>
    </lineage>
</organism>
<dbReference type="AlphaFoldDB" id="A0A0E0JS40"/>
<feature type="region of interest" description="Disordered" evidence="1">
    <location>
        <begin position="146"/>
        <end position="207"/>
    </location>
</feature>
<dbReference type="EnsemblPlants" id="OPUNC01G38900.1">
    <property type="protein sequence ID" value="OPUNC01G38900.1"/>
    <property type="gene ID" value="OPUNC01G38900"/>
</dbReference>
<feature type="compositionally biased region" description="Basic and acidic residues" evidence="1">
    <location>
        <begin position="175"/>
        <end position="188"/>
    </location>
</feature>
<reference evidence="2" key="2">
    <citation type="submission" date="2018-05" db="EMBL/GenBank/DDBJ databases">
        <title>OpunRS2 (Oryza punctata Reference Sequence Version 2).</title>
        <authorList>
            <person name="Zhang J."/>
            <person name="Kudrna D."/>
            <person name="Lee S."/>
            <person name="Talag J."/>
            <person name="Welchert J."/>
            <person name="Wing R.A."/>
        </authorList>
    </citation>
    <scope>NUCLEOTIDE SEQUENCE [LARGE SCALE GENOMIC DNA]</scope>
</reference>